<keyword evidence="1" id="KW-0560">Oxidoreductase</keyword>
<dbReference type="EMBL" id="FCOK02000003">
    <property type="protein sequence ID" value="SAL15183.1"/>
    <property type="molecule type" value="Genomic_DNA"/>
</dbReference>
<dbReference type="InterPro" id="IPR036291">
    <property type="entry name" value="NAD(P)-bd_dom_sf"/>
</dbReference>
<feature type="transmembrane region" description="Helical" evidence="3">
    <location>
        <begin position="160"/>
        <end position="183"/>
    </location>
</feature>
<dbReference type="Pfam" id="PF02826">
    <property type="entry name" value="2-Hacid_dh_C"/>
    <property type="match status" value="1"/>
</dbReference>
<dbReference type="Proteomes" id="UP000054683">
    <property type="component" value="Unassembled WGS sequence"/>
</dbReference>
<sequence>MSQISDTIQRSARPYPREHEPSMKIILYEHHTEASLWLDDLARALPGADVRLWQPGDTAPADYAVVWRAPPELFANRPELKAVFNIGAGVDAILEVERQQPGTLPPSALLVRLEDSGMGHQMVEYAAHTVLRYLRRLDEYDALQREHRWQKLPPYALKDFTVGVLGMGVLGAPVAQALAAFGMPVRGFSRSKRDVEGVKTFAGDEQFEAFLDGTRVLINLLPHTPDTEGILNRRTFERLAPGAYLVNLARGGHLVDDDLLHAMQTGQIAAATLDVFHTEPLPDNHPFWRTPRLTITPHIAAETLREESIEQIANKIMALARGEPISGIVDVKRGY</sequence>
<dbReference type="AlphaFoldDB" id="A0A158F673"/>
<dbReference type="PROSITE" id="PS00671">
    <property type="entry name" value="D_2_HYDROXYACID_DH_3"/>
    <property type="match status" value="1"/>
</dbReference>
<dbReference type="Gene3D" id="3.40.50.720">
    <property type="entry name" value="NAD(P)-binding Rossmann-like Domain"/>
    <property type="match status" value="2"/>
</dbReference>
<dbReference type="InterPro" id="IPR006140">
    <property type="entry name" value="D-isomer_DH_NAD-bd"/>
</dbReference>
<reference evidence="5 6" key="1">
    <citation type="submission" date="2016-01" db="EMBL/GenBank/DDBJ databases">
        <authorList>
            <person name="Oliw E.H."/>
        </authorList>
    </citation>
    <scope>NUCLEOTIDE SEQUENCE [LARGE SCALE GENOMIC DNA]</scope>
    <source>
        <strain evidence="5">LMG 27134</strain>
    </source>
</reference>
<keyword evidence="3" id="KW-0472">Membrane</keyword>
<gene>
    <name evidence="5" type="ORF">AWB69_00688</name>
</gene>
<dbReference type="CDD" id="cd12164">
    <property type="entry name" value="GDH_like_2"/>
    <property type="match status" value="1"/>
</dbReference>
<keyword evidence="2" id="KW-0520">NAD</keyword>
<protein>
    <submittedName>
        <fullName evidence="5">Glyoxylate reductase</fullName>
    </submittedName>
</protein>
<organism evidence="5 6">
    <name type="scientific">Caballeronia udeis</name>
    <dbReference type="NCBI Taxonomy" id="1232866"/>
    <lineage>
        <taxon>Bacteria</taxon>
        <taxon>Pseudomonadati</taxon>
        <taxon>Pseudomonadota</taxon>
        <taxon>Betaproteobacteria</taxon>
        <taxon>Burkholderiales</taxon>
        <taxon>Burkholderiaceae</taxon>
        <taxon>Caballeronia</taxon>
    </lineage>
</organism>
<keyword evidence="3" id="KW-1133">Transmembrane helix</keyword>
<dbReference type="GO" id="GO:0016616">
    <property type="term" value="F:oxidoreductase activity, acting on the CH-OH group of donors, NAD or NADP as acceptor"/>
    <property type="evidence" value="ECO:0007669"/>
    <property type="project" value="UniProtKB-ARBA"/>
</dbReference>
<evidence type="ECO:0000259" key="4">
    <source>
        <dbReference type="Pfam" id="PF02826"/>
    </source>
</evidence>
<accession>A0A158F673</accession>
<proteinExistence type="predicted"/>
<feature type="domain" description="D-isomer specific 2-hydroxyacid dehydrogenase NAD-binding" evidence="4">
    <location>
        <begin position="129"/>
        <end position="300"/>
    </location>
</feature>
<evidence type="ECO:0000313" key="5">
    <source>
        <dbReference type="EMBL" id="SAL15183.1"/>
    </source>
</evidence>
<keyword evidence="3" id="KW-0812">Transmembrane</keyword>
<dbReference type="PANTHER" id="PTHR43333:SF1">
    <property type="entry name" value="D-ISOMER SPECIFIC 2-HYDROXYACID DEHYDROGENASE NAD-BINDING DOMAIN-CONTAINING PROTEIN"/>
    <property type="match status" value="1"/>
</dbReference>
<name>A0A158F673_9BURK</name>
<evidence type="ECO:0000313" key="6">
    <source>
        <dbReference type="Proteomes" id="UP000054683"/>
    </source>
</evidence>
<dbReference type="GO" id="GO:0051287">
    <property type="term" value="F:NAD binding"/>
    <property type="evidence" value="ECO:0007669"/>
    <property type="project" value="InterPro"/>
</dbReference>
<evidence type="ECO:0000256" key="3">
    <source>
        <dbReference type="SAM" id="Phobius"/>
    </source>
</evidence>
<evidence type="ECO:0000256" key="1">
    <source>
        <dbReference type="ARBA" id="ARBA00023002"/>
    </source>
</evidence>
<dbReference type="InterPro" id="IPR029753">
    <property type="entry name" value="D-isomer_DH_CS"/>
</dbReference>
<evidence type="ECO:0000256" key="2">
    <source>
        <dbReference type="ARBA" id="ARBA00023027"/>
    </source>
</evidence>
<dbReference type="PANTHER" id="PTHR43333">
    <property type="entry name" value="2-HACID_DH_C DOMAIN-CONTAINING PROTEIN"/>
    <property type="match status" value="1"/>
</dbReference>
<dbReference type="SUPFAM" id="SSF51735">
    <property type="entry name" value="NAD(P)-binding Rossmann-fold domains"/>
    <property type="match status" value="1"/>
</dbReference>